<evidence type="ECO:0000313" key="3">
    <source>
        <dbReference type="Proteomes" id="UP000396835"/>
    </source>
</evidence>
<keyword evidence="1" id="KW-0812">Transmembrane</keyword>
<reference evidence="2 3" key="1">
    <citation type="submission" date="2019-02" db="EMBL/GenBank/DDBJ databases">
        <authorList>
            <consortium name="Pathogen Informatics"/>
        </authorList>
    </citation>
    <scope>NUCLEOTIDE SEQUENCE [LARGE SCALE GENOMIC DNA]</scope>
    <source>
        <strain evidence="2 3">3012STDY7078512</strain>
    </source>
</reference>
<protein>
    <submittedName>
        <fullName evidence="2">Uncharacterized protein</fullName>
    </submittedName>
</protein>
<dbReference type="AlphaFoldDB" id="A0A449I6V8"/>
<name>A0A449I6V8_9BACE</name>
<sequence>MRVLHLYKCNFTLVQVLFHMRKSVCPHPLVLRKNIDSFVGFPEKIIISISFGIIFIALIDKNSLPDERNRHK</sequence>
<proteinExistence type="predicted"/>
<keyword evidence="1" id="KW-0472">Membrane</keyword>
<dbReference type="Proteomes" id="UP000396835">
    <property type="component" value="Unassembled WGS sequence"/>
</dbReference>
<keyword evidence="1" id="KW-1133">Transmembrane helix</keyword>
<dbReference type="EMBL" id="CAACYH010000007">
    <property type="protein sequence ID" value="VFB15148.1"/>
    <property type="molecule type" value="Genomic_DNA"/>
</dbReference>
<accession>A0A449I6V8</accession>
<feature type="transmembrane region" description="Helical" evidence="1">
    <location>
        <begin position="45"/>
        <end position="64"/>
    </location>
</feature>
<gene>
    <name evidence="2" type="ORF">NCTC7812_02733</name>
</gene>
<organism evidence="2 3">
    <name type="scientific">Prevotella heparinolytica</name>
    <dbReference type="NCBI Taxonomy" id="28113"/>
    <lineage>
        <taxon>Bacteria</taxon>
        <taxon>Pseudomonadati</taxon>
        <taxon>Bacteroidota</taxon>
        <taxon>Bacteroidia</taxon>
        <taxon>Bacteroidales</taxon>
        <taxon>Bacteroidaceae</taxon>
        <taxon>Bacteroides</taxon>
    </lineage>
</organism>
<evidence type="ECO:0000256" key="1">
    <source>
        <dbReference type="SAM" id="Phobius"/>
    </source>
</evidence>
<evidence type="ECO:0000313" key="2">
    <source>
        <dbReference type="EMBL" id="VFB15148.1"/>
    </source>
</evidence>